<proteinExistence type="predicted"/>
<dbReference type="Proteomes" id="UP000249467">
    <property type="component" value="Unassembled WGS sequence"/>
</dbReference>
<reference evidence="2 3" key="1">
    <citation type="submission" date="2018-04" db="EMBL/GenBank/DDBJ databases">
        <authorList>
            <person name="Go L.Y."/>
            <person name="Mitchell J.A."/>
        </authorList>
    </citation>
    <scope>NUCLEOTIDE SEQUENCE [LARGE SCALE GENOMIC DNA]</scope>
    <source>
        <strain evidence="2">ULC066bin1</strain>
    </source>
</reference>
<name>A0A2W4XYN7_9CYAN</name>
<organism evidence="2 3">
    <name type="scientific">Pseudanabaena frigida</name>
    <dbReference type="NCBI Taxonomy" id="945775"/>
    <lineage>
        <taxon>Bacteria</taxon>
        <taxon>Bacillati</taxon>
        <taxon>Cyanobacteriota</taxon>
        <taxon>Cyanophyceae</taxon>
        <taxon>Pseudanabaenales</taxon>
        <taxon>Pseudanabaenaceae</taxon>
        <taxon>Pseudanabaena</taxon>
    </lineage>
</organism>
<feature type="domain" description="PD-(D/E)XK nuclease" evidence="1">
    <location>
        <begin position="6"/>
        <end position="135"/>
    </location>
</feature>
<dbReference type="EMBL" id="QBML01000041">
    <property type="protein sequence ID" value="PZO36388.1"/>
    <property type="molecule type" value="Genomic_DNA"/>
</dbReference>
<gene>
    <name evidence="2" type="ORF">DCF19_21550</name>
</gene>
<evidence type="ECO:0000313" key="2">
    <source>
        <dbReference type="EMBL" id="PZO36388.1"/>
    </source>
</evidence>
<reference evidence="2 3" key="2">
    <citation type="submission" date="2018-06" db="EMBL/GenBank/DDBJ databases">
        <title>Metagenomic assembly of (sub)arctic Cyanobacteria and their associated microbiome from non-axenic cultures.</title>
        <authorList>
            <person name="Baurain D."/>
        </authorList>
    </citation>
    <scope>NUCLEOTIDE SEQUENCE [LARGE SCALE GENOMIC DNA]</scope>
    <source>
        <strain evidence="2">ULC066bin1</strain>
    </source>
</reference>
<dbReference type="AlphaFoldDB" id="A0A2W4XYN7"/>
<accession>A0A2W4XYN7</accession>
<evidence type="ECO:0000313" key="3">
    <source>
        <dbReference type="Proteomes" id="UP000249467"/>
    </source>
</evidence>
<dbReference type="Pfam" id="PF20472">
    <property type="entry name" value="PDDEXK_11"/>
    <property type="match status" value="1"/>
</dbReference>
<comment type="caution">
    <text evidence="2">The sequence shown here is derived from an EMBL/GenBank/DDBJ whole genome shotgun (WGS) entry which is preliminary data.</text>
</comment>
<sequence>MSLRNTETGAVLEQMVLHSLIYGGYLYQSQQYIGSRPGGGKHKIDVVANRGDRNVLISLKWQQVGGTAEQKVPFEVICLMDAMEQNPNYQKAYLVLGGEGWTLREFYISGDLQQYIPYGDRVEIVTLERFIMKANMGKL</sequence>
<protein>
    <recommendedName>
        <fullName evidence="1">PD-(D/E)XK nuclease domain-containing protein</fullName>
    </recommendedName>
</protein>
<dbReference type="InterPro" id="IPR046821">
    <property type="entry name" value="PDDEXK_11"/>
</dbReference>
<evidence type="ECO:0000259" key="1">
    <source>
        <dbReference type="Pfam" id="PF20472"/>
    </source>
</evidence>